<name>A0A6D2JXV3_9BRAS</name>
<sequence>MPEISSSRHVCFMLSADSTTTFYQIGTEIPTRHTINLLCWCDDKSQILHLRLDGEEEESEDEKPALKKAKAAKG</sequence>
<gene>
    <name evidence="2" type="ORF">MERR_LOCUS33902</name>
</gene>
<protein>
    <submittedName>
        <fullName evidence="2">Uncharacterized protein</fullName>
    </submittedName>
</protein>
<dbReference type="AlphaFoldDB" id="A0A6D2JXV3"/>
<dbReference type="EMBL" id="CACVBM020001351">
    <property type="protein sequence ID" value="CAA7046667.1"/>
    <property type="molecule type" value="Genomic_DNA"/>
</dbReference>
<dbReference type="Proteomes" id="UP000467841">
    <property type="component" value="Unassembled WGS sequence"/>
</dbReference>
<reference evidence="2" key="1">
    <citation type="submission" date="2020-01" db="EMBL/GenBank/DDBJ databases">
        <authorList>
            <person name="Mishra B."/>
        </authorList>
    </citation>
    <scope>NUCLEOTIDE SEQUENCE [LARGE SCALE GENOMIC DNA]</scope>
</reference>
<feature type="region of interest" description="Disordered" evidence="1">
    <location>
        <begin position="54"/>
        <end position="74"/>
    </location>
</feature>
<organism evidence="2 3">
    <name type="scientific">Microthlaspi erraticum</name>
    <dbReference type="NCBI Taxonomy" id="1685480"/>
    <lineage>
        <taxon>Eukaryota</taxon>
        <taxon>Viridiplantae</taxon>
        <taxon>Streptophyta</taxon>
        <taxon>Embryophyta</taxon>
        <taxon>Tracheophyta</taxon>
        <taxon>Spermatophyta</taxon>
        <taxon>Magnoliopsida</taxon>
        <taxon>eudicotyledons</taxon>
        <taxon>Gunneridae</taxon>
        <taxon>Pentapetalae</taxon>
        <taxon>rosids</taxon>
        <taxon>malvids</taxon>
        <taxon>Brassicales</taxon>
        <taxon>Brassicaceae</taxon>
        <taxon>Coluteocarpeae</taxon>
        <taxon>Microthlaspi</taxon>
    </lineage>
</organism>
<evidence type="ECO:0000256" key="1">
    <source>
        <dbReference type="SAM" id="MobiDB-lite"/>
    </source>
</evidence>
<evidence type="ECO:0000313" key="2">
    <source>
        <dbReference type="EMBL" id="CAA7046667.1"/>
    </source>
</evidence>
<comment type="caution">
    <text evidence="2">The sequence shown here is derived from an EMBL/GenBank/DDBJ whole genome shotgun (WGS) entry which is preliminary data.</text>
</comment>
<accession>A0A6D2JXV3</accession>
<proteinExistence type="predicted"/>
<keyword evidence="3" id="KW-1185">Reference proteome</keyword>
<evidence type="ECO:0000313" key="3">
    <source>
        <dbReference type="Proteomes" id="UP000467841"/>
    </source>
</evidence>